<evidence type="ECO:0000256" key="1">
    <source>
        <dbReference type="SAM" id="MobiDB-lite"/>
    </source>
</evidence>
<dbReference type="AlphaFoldDB" id="A0AAW2H0Y4"/>
<keyword evidence="3" id="KW-1185">Reference proteome</keyword>
<comment type="caution">
    <text evidence="2">The sequence shown here is derived from an EMBL/GenBank/DDBJ whole genome shotgun (WGS) entry which is preliminary data.</text>
</comment>
<name>A0AAW2H0Y4_9HYME</name>
<evidence type="ECO:0000313" key="2">
    <source>
        <dbReference type="EMBL" id="KAL0133068.1"/>
    </source>
</evidence>
<reference evidence="2 3" key="1">
    <citation type="submission" date="2023-03" db="EMBL/GenBank/DDBJ databases">
        <title>High recombination rates correlate with genetic variation in Cardiocondyla obscurior ants.</title>
        <authorList>
            <person name="Errbii M."/>
        </authorList>
    </citation>
    <scope>NUCLEOTIDE SEQUENCE [LARGE SCALE GENOMIC DNA]</scope>
    <source>
        <strain evidence="2">Alpha-2009</strain>
        <tissue evidence="2">Whole body</tissue>
    </source>
</reference>
<gene>
    <name evidence="2" type="ORF">PUN28_000671</name>
</gene>
<evidence type="ECO:0000313" key="3">
    <source>
        <dbReference type="Proteomes" id="UP001430953"/>
    </source>
</evidence>
<accession>A0AAW2H0Y4</accession>
<protein>
    <submittedName>
        <fullName evidence="2">Uncharacterized protein</fullName>
    </submittedName>
</protein>
<organism evidence="2 3">
    <name type="scientific">Cardiocondyla obscurior</name>
    <dbReference type="NCBI Taxonomy" id="286306"/>
    <lineage>
        <taxon>Eukaryota</taxon>
        <taxon>Metazoa</taxon>
        <taxon>Ecdysozoa</taxon>
        <taxon>Arthropoda</taxon>
        <taxon>Hexapoda</taxon>
        <taxon>Insecta</taxon>
        <taxon>Pterygota</taxon>
        <taxon>Neoptera</taxon>
        <taxon>Endopterygota</taxon>
        <taxon>Hymenoptera</taxon>
        <taxon>Apocrita</taxon>
        <taxon>Aculeata</taxon>
        <taxon>Formicoidea</taxon>
        <taxon>Formicidae</taxon>
        <taxon>Myrmicinae</taxon>
        <taxon>Cardiocondyla</taxon>
    </lineage>
</organism>
<feature type="region of interest" description="Disordered" evidence="1">
    <location>
        <begin position="91"/>
        <end position="114"/>
    </location>
</feature>
<proteinExistence type="predicted"/>
<feature type="compositionally biased region" description="Basic residues" evidence="1">
    <location>
        <begin position="104"/>
        <end position="114"/>
    </location>
</feature>
<dbReference type="Proteomes" id="UP001430953">
    <property type="component" value="Unassembled WGS sequence"/>
</dbReference>
<sequence>MQPNIPHSERRRRSRKGILPRWSNFKCHRFSSPTLNKRTAGVVYRSAVSRVSCAWKNDTIPDGLRGGGGPGRTSCFGEATLSVIVSVSSPLRSKLDGNPEKQPTSHRRRRYLMV</sequence>
<dbReference type="EMBL" id="JADYXP020000001">
    <property type="protein sequence ID" value="KAL0133068.1"/>
    <property type="molecule type" value="Genomic_DNA"/>
</dbReference>